<proteinExistence type="inferred from homology"/>
<dbReference type="STRING" id="398767.Glov_1610"/>
<dbReference type="PROSITE" id="PS50968">
    <property type="entry name" value="BIOTINYL_LIPOYL"/>
    <property type="match status" value="1"/>
</dbReference>
<feature type="domain" description="Lipoyl-binding" evidence="13">
    <location>
        <begin position="1"/>
        <end position="74"/>
    </location>
</feature>
<organism evidence="14 15">
    <name type="scientific">Trichlorobacter lovleyi (strain ATCC BAA-1151 / DSM 17278 / SZ)</name>
    <name type="common">Geobacter lovleyi</name>
    <dbReference type="NCBI Taxonomy" id="398767"/>
    <lineage>
        <taxon>Bacteria</taxon>
        <taxon>Pseudomonadati</taxon>
        <taxon>Thermodesulfobacteriota</taxon>
        <taxon>Desulfuromonadia</taxon>
        <taxon>Geobacterales</taxon>
        <taxon>Geobacteraceae</taxon>
        <taxon>Trichlorobacter</taxon>
    </lineage>
</organism>
<dbReference type="GO" id="GO:0033512">
    <property type="term" value="P:L-lysine catabolic process to acetyl-CoA via saccharopine"/>
    <property type="evidence" value="ECO:0007669"/>
    <property type="project" value="UniProtKB-UniRule"/>
</dbReference>
<dbReference type="InterPro" id="IPR036625">
    <property type="entry name" value="E3-bd_dom_sf"/>
</dbReference>
<feature type="region of interest" description="Disordered" evidence="12">
    <location>
        <begin position="166"/>
        <end position="196"/>
    </location>
</feature>
<evidence type="ECO:0000313" key="15">
    <source>
        <dbReference type="Proteomes" id="UP000002420"/>
    </source>
</evidence>
<dbReference type="GO" id="GO:0004149">
    <property type="term" value="F:dihydrolipoyllysine-residue succinyltransferase activity"/>
    <property type="evidence" value="ECO:0007669"/>
    <property type="project" value="UniProtKB-UniRule"/>
</dbReference>
<comment type="catalytic activity">
    <reaction evidence="10 11">
        <text>N(6)-[(R)-dihydrolipoyl]-L-lysyl-[protein] + succinyl-CoA = N(6)-[(R)-S(8)-succinyldihydrolipoyl]-L-lysyl-[protein] + CoA</text>
        <dbReference type="Rhea" id="RHEA:15213"/>
        <dbReference type="Rhea" id="RHEA-COMP:10475"/>
        <dbReference type="Rhea" id="RHEA-COMP:20092"/>
        <dbReference type="ChEBI" id="CHEBI:57287"/>
        <dbReference type="ChEBI" id="CHEBI:57292"/>
        <dbReference type="ChEBI" id="CHEBI:83100"/>
        <dbReference type="ChEBI" id="CHEBI:83120"/>
        <dbReference type="EC" id="2.3.1.61"/>
    </reaction>
</comment>
<dbReference type="Pfam" id="PF02817">
    <property type="entry name" value="E3_binding"/>
    <property type="match status" value="1"/>
</dbReference>
<dbReference type="InterPro" id="IPR003016">
    <property type="entry name" value="2-oxoA_DH_lipoyl-BS"/>
</dbReference>
<dbReference type="EC" id="2.3.1.61" evidence="4 11"/>
<dbReference type="KEGG" id="glo:Glov_1610"/>
<evidence type="ECO:0000256" key="5">
    <source>
        <dbReference type="ARBA" id="ARBA00019511"/>
    </source>
</evidence>
<dbReference type="InterPro" id="IPR011053">
    <property type="entry name" value="Single_hybrid_motif"/>
</dbReference>
<dbReference type="GO" id="GO:0005829">
    <property type="term" value="C:cytosol"/>
    <property type="evidence" value="ECO:0007669"/>
    <property type="project" value="TreeGrafter"/>
</dbReference>
<dbReference type="SUPFAM" id="SSF52777">
    <property type="entry name" value="CoA-dependent acyltransferases"/>
    <property type="match status" value="1"/>
</dbReference>
<evidence type="ECO:0000256" key="12">
    <source>
        <dbReference type="SAM" id="MobiDB-lite"/>
    </source>
</evidence>
<evidence type="ECO:0000256" key="10">
    <source>
        <dbReference type="ARBA" id="ARBA00052761"/>
    </source>
</evidence>
<evidence type="ECO:0000256" key="3">
    <source>
        <dbReference type="ARBA" id="ARBA00007317"/>
    </source>
</evidence>
<dbReference type="InterPro" id="IPR004167">
    <property type="entry name" value="PSBD"/>
</dbReference>
<dbReference type="RefSeq" id="WP_012469668.1">
    <property type="nucleotide sequence ID" value="NC_010814.1"/>
</dbReference>
<dbReference type="InterPro" id="IPR006255">
    <property type="entry name" value="SucB"/>
</dbReference>
<evidence type="ECO:0000256" key="4">
    <source>
        <dbReference type="ARBA" id="ARBA00012945"/>
    </source>
</evidence>
<dbReference type="SUPFAM" id="SSF51230">
    <property type="entry name" value="Single hybrid motif"/>
    <property type="match status" value="1"/>
</dbReference>
<dbReference type="AlphaFoldDB" id="B3E9Q0"/>
<dbReference type="GO" id="GO:0045252">
    <property type="term" value="C:oxoglutarate dehydrogenase complex"/>
    <property type="evidence" value="ECO:0007669"/>
    <property type="project" value="UniProtKB-UniRule"/>
</dbReference>
<dbReference type="eggNOG" id="COG0508">
    <property type="taxonomic scope" value="Bacteria"/>
</dbReference>
<dbReference type="Gene3D" id="4.10.320.10">
    <property type="entry name" value="E3-binding domain"/>
    <property type="match status" value="1"/>
</dbReference>
<evidence type="ECO:0000256" key="6">
    <source>
        <dbReference type="ARBA" id="ARBA00022532"/>
    </source>
</evidence>
<evidence type="ECO:0000256" key="7">
    <source>
        <dbReference type="ARBA" id="ARBA00022679"/>
    </source>
</evidence>
<protein>
    <recommendedName>
        <fullName evidence="5 11">Dihydrolipoyllysine-residue succinyltransferase component of 2-oxoglutarate dehydrogenase complex</fullName>
        <ecNumber evidence="4 11">2.3.1.61</ecNumber>
    </recommendedName>
    <alternativeName>
        <fullName evidence="11">2-oxoglutarate dehydrogenase complex component E2</fullName>
    </alternativeName>
</protein>
<evidence type="ECO:0000256" key="9">
    <source>
        <dbReference type="ARBA" id="ARBA00023315"/>
    </source>
</evidence>
<dbReference type="UniPathway" id="UPA00868">
    <property type="reaction ID" value="UER00840"/>
</dbReference>
<dbReference type="PANTHER" id="PTHR43416:SF5">
    <property type="entry name" value="DIHYDROLIPOYLLYSINE-RESIDUE SUCCINYLTRANSFERASE COMPONENT OF 2-OXOGLUTARATE DEHYDROGENASE COMPLEX, MITOCHONDRIAL"/>
    <property type="match status" value="1"/>
</dbReference>
<evidence type="ECO:0000259" key="13">
    <source>
        <dbReference type="PROSITE" id="PS50968"/>
    </source>
</evidence>
<evidence type="ECO:0000256" key="2">
    <source>
        <dbReference type="ARBA" id="ARBA00005145"/>
    </source>
</evidence>
<dbReference type="Proteomes" id="UP000002420">
    <property type="component" value="Chromosome"/>
</dbReference>
<evidence type="ECO:0000256" key="11">
    <source>
        <dbReference type="RuleBase" id="RU361138"/>
    </source>
</evidence>
<evidence type="ECO:0000313" key="14">
    <source>
        <dbReference type="EMBL" id="ACD95326.1"/>
    </source>
</evidence>
<keyword evidence="8 11" id="KW-0450">Lipoyl</keyword>
<dbReference type="InterPro" id="IPR000089">
    <property type="entry name" value="Biotin_lipoyl"/>
</dbReference>
<keyword evidence="9 11" id="KW-0012">Acyltransferase</keyword>
<dbReference type="NCBIfam" id="TIGR01347">
    <property type="entry name" value="sucB"/>
    <property type="match status" value="1"/>
</dbReference>
<comment type="cofactor">
    <cofactor evidence="11">
        <name>(R)-lipoate</name>
        <dbReference type="ChEBI" id="CHEBI:83088"/>
    </cofactor>
    <text evidence="11">Binds 1 lipoyl cofactor covalently.</text>
</comment>
<keyword evidence="6 11" id="KW-0816">Tricarboxylic acid cycle</keyword>
<dbReference type="HOGENOM" id="CLU_016733_0_0_7"/>
<dbReference type="PROSITE" id="PS00189">
    <property type="entry name" value="LIPOYL"/>
    <property type="match status" value="1"/>
</dbReference>
<evidence type="ECO:0000256" key="8">
    <source>
        <dbReference type="ARBA" id="ARBA00022823"/>
    </source>
</evidence>
<comment type="similarity">
    <text evidence="3 11">Belongs to the 2-oxoacid dehydrogenase family.</text>
</comment>
<comment type="function">
    <text evidence="1 11">E2 component of the 2-oxoglutarate dehydrogenase (OGDH) complex which catalyzes the second step in the conversion of 2-oxoglutarate to succinyl-CoA and CO(2).</text>
</comment>
<dbReference type="OrthoDB" id="9805770at2"/>
<evidence type="ECO:0000256" key="1">
    <source>
        <dbReference type="ARBA" id="ARBA00004052"/>
    </source>
</evidence>
<keyword evidence="7 11" id="KW-0808">Transferase</keyword>
<dbReference type="InterPro" id="IPR023213">
    <property type="entry name" value="CAT-like_dom_sf"/>
</dbReference>
<comment type="pathway">
    <text evidence="2 11">Amino-acid degradation; L-lysine degradation via saccharopine pathway; glutaryl-CoA from L-lysine: step 6/6.</text>
</comment>
<dbReference type="Gene3D" id="3.30.559.10">
    <property type="entry name" value="Chloramphenicol acetyltransferase-like domain"/>
    <property type="match status" value="1"/>
</dbReference>
<dbReference type="InterPro" id="IPR001078">
    <property type="entry name" value="2-oxoacid_DH_actylTfrase"/>
</dbReference>
<dbReference type="InterPro" id="IPR050537">
    <property type="entry name" value="2-oxoacid_dehydrogenase"/>
</dbReference>
<reference evidence="14 15" key="1">
    <citation type="submission" date="2008-05" db="EMBL/GenBank/DDBJ databases">
        <title>Complete sequence of chromosome of Geobacter lovleyi SZ.</title>
        <authorList>
            <consortium name="US DOE Joint Genome Institute"/>
            <person name="Lucas S."/>
            <person name="Copeland A."/>
            <person name="Lapidus A."/>
            <person name="Glavina del Rio T."/>
            <person name="Dalin E."/>
            <person name="Tice H."/>
            <person name="Bruce D."/>
            <person name="Goodwin L."/>
            <person name="Pitluck S."/>
            <person name="Chertkov O."/>
            <person name="Meincke L."/>
            <person name="Brettin T."/>
            <person name="Detter J.C."/>
            <person name="Han C."/>
            <person name="Tapia R."/>
            <person name="Kuske C.R."/>
            <person name="Schmutz J."/>
            <person name="Larimer F."/>
            <person name="Land M."/>
            <person name="Hauser L."/>
            <person name="Kyrpides N."/>
            <person name="Mikhailova N."/>
            <person name="Sung Y."/>
            <person name="Fletcher K.E."/>
            <person name="Ritalahti K.M."/>
            <person name="Loeffler F.E."/>
            <person name="Richardson P."/>
        </authorList>
    </citation>
    <scope>NUCLEOTIDE SEQUENCE [LARGE SCALE GENOMIC DNA]</scope>
    <source>
        <strain evidence="15">ATCC BAA-1151 / DSM 17278 / SZ</strain>
    </source>
</reference>
<dbReference type="CDD" id="cd06849">
    <property type="entry name" value="lipoyl_domain"/>
    <property type="match status" value="1"/>
</dbReference>
<dbReference type="Gene3D" id="2.40.50.100">
    <property type="match status" value="1"/>
</dbReference>
<gene>
    <name evidence="14" type="ordered locus">Glov_1610</name>
</gene>
<dbReference type="EMBL" id="CP001089">
    <property type="protein sequence ID" value="ACD95326.1"/>
    <property type="molecule type" value="Genomic_DNA"/>
</dbReference>
<dbReference type="Pfam" id="PF00198">
    <property type="entry name" value="2-oxoacid_dh"/>
    <property type="match status" value="1"/>
</dbReference>
<name>B3E9Q0_TRIL1</name>
<keyword evidence="15" id="KW-1185">Reference proteome</keyword>
<dbReference type="Pfam" id="PF00364">
    <property type="entry name" value="Biotin_lipoyl"/>
    <property type="match status" value="1"/>
</dbReference>
<sequence length="418" mass="44799">MEIRIPTAGESVVEALLAKWHKPDGSMVLKDDAICEIETDKITMDIYAEVSGRLVIHVQAGTTLPVGTVVGRILEADPQAEDQLAVTATGAAGSADAPTSPAVRQALRQQGRTAAQLAGSGPGGRILMNDLKRTDTPEPPAPALPAALHAMLVKSEETPVYRASGCWKPARPAGDQNTEKATEAGPDPQAAPGEERIRISPLRKRISERLLQARHQTATLTTFNEVDMGALQALRTNYKLAGQPVGLLPFFVRATIEALQAYPAVNARIDGDEIVYYHVQHLGIAVSSEKGLMVPVLRDAGQLGLWEINEGIAGLVQKIRANQLAIADLEGGTFTISNGGTYGSMLSTPLINPPQSGVLGMHAIQHRPVARNGQVVIRPMMYLALSYDHRLIDGREAVGFLKLIKERLENTGWLAGLN</sequence>
<accession>B3E9Q0</accession>
<dbReference type="GO" id="GO:0006099">
    <property type="term" value="P:tricarboxylic acid cycle"/>
    <property type="evidence" value="ECO:0007669"/>
    <property type="project" value="UniProtKB-UniRule"/>
</dbReference>
<dbReference type="PANTHER" id="PTHR43416">
    <property type="entry name" value="DIHYDROLIPOYLLYSINE-RESIDUE SUCCINYLTRANSFERASE COMPONENT OF 2-OXOGLUTARATE DEHYDROGENASE COMPLEX, MITOCHONDRIAL-RELATED"/>
    <property type="match status" value="1"/>
</dbReference>
<dbReference type="SUPFAM" id="SSF47005">
    <property type="entry name" value="Peripheral subunit-binding domain of 2-oxo acid dehydrogenase complex"/>
    <property type="match status" value="1"/>
</dbReference>